<dbReference type="EMBL" id="ML213529">
    <property type="protein sequence ID" value="TFK46450.1"/>
    <property type="molecule type" value="Genomic_DNA"/>
</dbReference>
<feature type="compositionally biased region" description="Polar residues" evidence="1">
    <location>
        <begin position="32"/>
        <end position="41"/>
    </location>
</feature>
<evidence type="ECO:0000313" key="3">
    <source>
        <dbReference type="Proteomes" id="UP000305948"/>
    </source>
</evidence>
<evidence type="ECO:0000313" key="2">
    <source>
        <dbReference type="EMBL" id="TFK46450.1"/>
    </source>
</evidence>
<evidence type="ECO:0000256" key="1">
    <source>
        <dbReference type="SAM" id="MobiDB-lite"/>
    </source>
</evidence>
<protein>
    <submittedName>
        <fullName evidence="2">Uncharacterized protein</fullName>
    </submittedName>
</protein>
<feature type="compositionally biased region" description="Low complexity" evidence="1">
    <location>
        <begin position="42"/>
        <end position="57"/>
    </location>
</feature>
<feature type="region of interest" description="Disordered" evidence="1">
    <location>
        <begin position="1"/>
        <end position="73"/>
    </location>
</feature>
<keyword evidence="3" id="KW-1185">Reference proteome</keyword>
<dbReference type="Proteomes" id="UP000305948">
    <property type="component" value="Unassembled WGS sequence"/>
</dbReference>
<dbReference type="OrthoDB" id="3228777at2759"/>
<sequence>MSAHLSLIAGNPGEPREELTVTRHDEPGGRVVSQSSLAIPNSTVTRSSYMTSTTSTSQMSGLSDFPSPPALQATPGHMSIIHSYFNDTPQQQEEDPSALGHLRPQPLRQASNTTSSGKLHIILKALCHYKV</sequence>
<feature type="compositionally biased region" description="Basic and acidic residues" evidence="1">
    <location>
        <begin position="14"/>
        <end position="28"/>
    </location>
</feature>
<dbReference type="STRING" id="5364.A0A5C3MNA3"/>
<dbReference type="AlphaFoldDB" id="A0A5C3MNA3"/>
<accession>A0A5C3MNA3</accession>
<gene>
    <name evidence="2" type="ORF">OE88DRAFT_891199</name>
</gene>
<organism evidence="2 3">
    <name type="scientific">Heliocybe sulcata</name>
    <dbReference type="NCBI Taxonomy" id="5364"/>
    <lineage>
        <taxon>Eukaryota</taxon>
        <taxon>Fungi</taxon>
        <taxon>Dikarya</taxon>
        <taxon>Basidiomycota</taxon>
        <taxon>Agaricomycotina</taxon>
        <taxon>Agaricomycetes</taxon>
        <taxon>Gloeophyllales</taxon>
        <taxon>Gloeophyllaceae</taxon>
        <taxon>Heliocybe</taxon>
    </lineage>
</organism>
<name>A0A5C3MNA3_9AGAM</name>
<feature type="region of interest" description="Disordered" evidence="1">
    <location>
        <begin position="86"/>
        <end position="114"/>
    </location>
</feature>
<reference evidence="2 3" key="1">
    <citation type="journal article" date="2019" name="Nat. Ecol. Evol.">
        <title>Megaphylogeny resolves global patterns of mushroom evolution.</title>
        <authorList>
            <person name="Varga T."/>
            <person name="Krizsan K."/>
            <person name="Foldi C."/>
            <person name="Dima B."/>
            <person name="Sanchez-Garcia M."/>
            <person name="Sanchez-Ramirez S."/>
            <person name="Szollosi G.J."/>
            <person name="Szarkandi J.G."/>
            <person name="Papp V."/>
            <person name="Albert L."/>
            <person name="Andreopoulos W."/>
            <person name="Angelini C."/>
            <person name="Antonin V."/>
            <person name="Barry K.W."/>
            <person name="Bougher N.L."/>
            <person name="Buchanan P."/>
            <person name="Buyck B."/>
            <person name="Bense V."/>
            <person name="Catcheside P."/>
            <person name="Chovatia M."/>
            <person name="Cooper J."/>
            <person name="Damon W."/>
            <person name="Desjardin D."/>
            <person name="Finy P."/>
            <person name="Geml J."/>
            <person name="Haridas S."/>
            <person name="Hughes K."/>
            <person name="Justo A."/>
            <person name="Karasinski D."/>
            <person name="Kautmanova I."/>
            <person name="Kiss B."/>
            <person name="Kocsube S."/>
            <person name="Kotiranta H."/>
            <person name="LaButti K.M."/>
            <person name="Lechner B.E."/>
            <person name="Liimatainen K."/>
            <person name="Lipzen A."/>
            <person name="Lukacs Z."/>
            <person name="Mihaltcheva S."/>
            <person name="Morgado L.N."/>
            <person name="Niskanen T."/>
            <person name="Noordeloos M.E."/>
            <person name="Ohm R.A."/>
            <person name="Ortiz-Santana B."/>
            <person name="Ovrebo C."/>
            <person name="Racz N."/>
            <person name="Riley R."/>
            <person name="Savchenko A."/>
            <person name="Shiryaev A."/>
            <person name="Soop K."/>
            <person name="Spirin V."/>
            <person name="Szebenyi C."/>
            <person name="Tomsovsky M."/>
            <person name="Tulloss R.E."/>
            <person name="Uehling J."/>
            <person name="Grigoriev I.V."/>
            <person name="Vagvolgyi C."/>
            <person name="Papp T."/>
            <person name="Martin F.M."/>
            <person name="Miettinen O."/>
            <person name="Hibbett D.S."/>
            <person name="Nagy L.G."/>
        </authorList>
    </citation>
    <scope>NUCLEOTIDE SEQUENCE [LARGE SCALE GENOMIC DNA]</scope>
    <source>
        <strain evidence="2 3">OMC1185</strain>
    </source>
</reference>
<proteinExistence type="predicted"/>